<evidence type="ECO:0000313" key="1">
    <source>
        <dbReference type="EMBL" id="KAL2649759.1"/>
    </source>
</evidence>
<dbReference type="EMBL" id="JBHFFA010000001">
    <property type="protein sequence ID" value="KAL2649759.1"/>
    <property type="molecule type" value="Genomic_DNA"/>
</dbReference>
<reference evidence="1 2" key="1">
    <citation type="submission" date="2024-09" db="EMBL/GenBank/DDBJ databases">
        <title>Chromosome-scale assembly of Riccia fluitans.</title>
        <authorList>
            <person name="Paukszto L."/>
            <person name="Sawicki J."/>
            <person name="Karawczyk K."/>
            <person name="Piernik-Szablinska J."/>
            <person name="Szczecinska M."/>
            <person name="Mazdziarz M."/>
        </authorList>
    </citation>
    <scope>NUCLEOTIDE SEQUENCE [LARGE SCALE GENOMIC DNA]</scope>
    <source>
        <strain evidence="1">Rf_01</strain>
        <tissue evidence="1">Aerial parts of the thallus</tissue>
    </source>
</reference>
<evidence type="ECO:0000313" key="2">
    <source>
        <dbReference type="Proteomes" id="UP001605036"/>
    </source>
</evidence>
<dbReference type="Proteomes" id="UP001605036">
    <property type="component" value="Unassembled WGS sequence"/>
</dbReference>
<sequence length="111" mass="11833">MTATSSLPRYNPWHNVYSRIGVPTIGSLGVTPMASVSGFPTMPLFVVPAPLPTLSGVVSSPLLASRQDFAQAVNVARLIGKFKGDGATKSDHHLKNFKAVMQAADFLDHNL</sequence>
<dbReference type="AlphaFoldDB" id="A0ABD1ZI78"/>
<protein>
    <submittedName>
        <fullName evidence="1">Uncharacterized protein</fullName>
    </submittedName>
</protein>
<name>A0ABD1ZI78_9MARC</name>
<accession>A0ABD1ZI78</accession>
<proteinExistence type="predicted"/>
<keyword evidence="2" id="KW-1185">Reference proteome</keyword>
<comment type="caution">
    <text evidence="1">The sequence shown here is derived from an EMBL/GenBank/DDBJ whole genome shotgun (WGS) entry which is preliminary data.</text>
</comment>
<organism evidence="1 2">
    <name type="scientific">Riccia fluitans</name>
    <dbReference type="NCBI Taxonomy" id="41844"/>
    <lineage>
        <taxon>Eukaryota</taxon>
        <taxon>Viridiplantae</taxon>
        <taxon>Streptophyta</taxon>
        <taxon>Embryophyta</taxon>
        <taxon>Marchantiophyta</taxon>
        <taxon>Marchantiopsida</taxon>
        <taxon>Marchantiidae</taxon>
        <taxon>Marchantiales</taxon>
        <taxon>Ricciaceae</taxon>
        <taxon>Riccia</taxon>
    </lineage>
</organism>
<gene>
    <name evidence="1" type="ORF">R1flu_017887</name>
</gene>